<keyword evidence="7" id="KW-0081">Bacteriolytic enzyme</keyword>
<dbReference type="GO" id="GO:0031640">
    <property type="term" value="P:killing of cells of another organism"/>
    <property type="evidence" value="ECO:0007669"/>
    <property type="project" value="UniProtKB-KW"/>
</dbReference>
<evidence type="ECO:0000256" key="8">
    <source>
        <dbReference type="ARBA" id="ARBA00022801"/>
    </source>
</evidence>
<comment type="caution">
    <text evidence="13">The sequence shown here is derived from an EMBL/GenBank/DDBJ whole genome shotgun (WGS) entry which is preliminary data.</text>
</comment>
<proteinExistence type="inferred from homology"/>
<dbReference type="Gene3D" id="3.20.20.80">
    <property type="entry name" value="Glycosidases"/>
    <property type="match status" value="1"/>
</dbReference>
<dbReference type="GO" id="GO:0003796">
    <property type="term" value="F:lysozyme activity"/>
    <property type="evidence" value="ECO:0007669"/>
    <property type="project" value="UniProtKB-EC"/>
</dbReference>
<comment type="subcellular location">
    <subcellularLocation>
        <location evidence="2">Secreted</location>
    </subcellularLocation>
</comment>
<dbReference type="GO" id="GO:0005576">
    <property type="term" value="C:extracellular region"/>
    <property type="evidence" value="ECO:0007669"/>
    <property type="project" value="UniProtKB-SubCell"/>
</dbReference>
<evidence type="ECO:0000256" key="9">
    <source>
        <dbReference type="ARBA" id="ARBA00023157"/>
    </source>
</evidence>
<protein>
    <recommendedName>
        <fullName evidence="4">lysozyme</fullName>
        <ecNumber evidence="4">3.2.1.17</ecNumber>
    </recommendedName>
</protein>
<sequence>MSPSTPRARFAKLVLAAALAIPAALVAAAPADAAPAQVNGPMTHPERDFAGSTIAAHEGVEPGFAPNLMAGTPGIDVSHWQGSINWGSVAGSKRFVYMKATEGTTYRDPNFNSYYTGSYNAGMIRGAYHFATPNTSSGATQADFFVSHGGGWSADGHTMPPMLDIEYNPYGATCYGLSTGAMSQWIADFSNRVHALTSRWVVIYTTTNWWNQCTGGNAGFGANNPLFIARYASTVGTLPPGWGFYTIWQYSSTGSVPGVSGNCDVDTFNGSADRLLALANNTP</sequence>
<dbReference type="Pfam" id="PF01183">
    <property type="entry name" value="Glyco_hydro_25"/>
    <property type="match status" value="1"/>
</dbReference>
<evidence type="ECO:0000256" key="12">
    <source>
        <dbReference type="SAM" id="SignalP"/>
    </source>
</evidence>
<dbReference type="CDD" id="cd06412">
    <property type="entry name" value="GH25_CH-type"/>
    <property type="match status" value="1"/>
</dbReference>
<evidence type="ECO:0000313" key="14">
    <source>
        <dbReference type="Proteomes" id="UP000295444"/>
    </source>
</evidence>
<evidence type="ECO:0000313" key="13">
    <source>
        <dbReference type="EMBL" id="TDP97518.1"/>
    </source>
</evidence>
<dbReference type="AlphaFoldDB" id="A0A4V3CZC3"/>
<evidence type="ECO:0000256" key="5">
    <source>
        <dbReference type="ARBA" id="ARBA00022525"/>
    </source>
</evidence>
<accession>A0A4V3CZC3</accession>
<feature type="signal peptide" evidence="12">
    <location>
        <begin position="1"/>
        <end position="33"/>
    </location>
</feature>
<dbReference type="PANTHER" id="PTHR34135">
    <property type="entry name" value="LYSOZYME"/>
    <property type="match status" value="1"/>
</dbReference>
<evidence type="ECO:0000256" key="4">
    <source>
        <dbReference type="ARBA" id="ARBA00012732"/>
    </source>
</evidence>
<keyword evidence="5" id="KW-0964">Secreted</keyword>
<dbReference type="GO" id="GO:0016998">
    <property type="term" value="P:cell wall macromolecule catabolic process"/>
    <property type="evidence" value="ECO:0007669"/>
    <property type="project" value="InterPro"/>
</dbReference>
<keyword evidence="9" id="KW-1015">Disulfide bond</keyword>
<gene>
    <name evidence="13" type="ORF">EV186_103482</name>
</gene>
<dbReference type="SMART" id="SM00641">
    <property type="entry name" value="Glyco_25"/>
    <property type="match status" value="1"/>
</dbReference>
<dbReference type="InterPro" id="IPR017853">
    <property type="entry name" value="GH"/>
</dbReference>
<dbReference type="FunFam" id="3.20.20.80:FF:000060">
    <property type="entry name" value="Lysozyme M1"/>
    <property type="match status" value="1"/>
</dbReference>
<dbReference type="EMBL" id="SNXZ01000003">
    <property type="protein sequence ID" value="TDP97518.1"/>
    <property type="molecule type" value="Genomic_DNA"/>
</dbReference>
<keyword evidence="10" id="KW-0326">Glycosidase</keyword>
<dbReference type="Proteomes" id="UP000295444">
    <property type="component" value="Unassembled WGS sequence"/>
</dbReference>
<dbReference type="PANTHER" id="PTHR34135:SF2">
    <property type="entry name" value="LYSOZYME"/>
    <property type="match status" value="1"/>
</dbReference>
<evidence type="ECO:0000256" key="11">
    <source>
        <dbReference type="ARBA" id="ARBA00055588"/>
    </source>
</evidence>
<evidence type="ECO:0000256" key="7">
    <source>
        <dbReference type="ARBA" id="ARBA00022638"/>
    </source>
</evidence>
<dbReference type="InterPro" id="IPR018077">
    <property type="entry name" value="Glyco_hydro_fam25_subgr"/>
</dbReference>
<evidence type="ECO:0000256" key="6">
    <source>
        <dbReference type="ARBA" id="ARBA00022529"/>
    </source>
</evidence>
<dbReference type="InterPro" id="IPR002053">
    <property type="entry name" value="Glyco_hydro_25"/>
</dbReference>
<dbReference type="GO" id="GO:0042742">
    <property type="term" value="P:defense response to bacterium"/>
    <property type="evidence" value="ECO:0007669"/>
    <property type="project" value="UniProtKB-KW"/>
</dbReference>
<comment type="catalytic activity">
    <reaction evidence="1">
        <text>Hydrolysis of (1-&gt;4)-beta-linkages between N-acetylmuramic acid and N-acetyl-D-glucosamine residues in a peptidoglycan and between N-acetyl-D-glucosamine residues in chitodextrins.</text>
        <dbReference type="EC" id="3.2.1.17"/>
    </reaction>
</comment>
<organism evidence="13 14">
    <name type="scientific">Labedaea rhizosphaerae</name>
    <dbReference type="NCBI Taxonomy" id="598644"/>
    <lineage>
        <taxon>Bacteria</taxon>
        <taxon>Bacillati</taxon>
        <taxon>Actinomycetota</taxon>
        <taxon>Actinomycetes</taxon>
        <taxon>Pseudonocardiales</taxon>
        <taxon>Pseudonocardiaceae</taxon>
        <taxon>Labedaea</taxon>
    </lineage>
</organism>
<evidence type="ECO:0000256" key="3">
    <source>
        <dbReference type="ARBA" id="ARBA00010646"/>
    </source>
</evidence>
<dbReference type="SUPFAM" id="SSF51445">
    <property type="entry name" value="(Trans)glycosidases"/>
    <property type="match status" value="1"/>
</dbReference>
<keyword evidence="6" id="KW-0929">Antimicrobial</keyword>
<keyword evidence="12" id="KW-0732">Signal</keyword>
<dbReference type="RefSeq" id="WP_133850708.1">
    <property type="nucleotide sequence ID" value="NZ_SNXZ01000003.1"/>
</dbReference>
<feature type="chain" id="PRO_5020236653" description="lysozyme" evidence="12">
    <location>
        <begin position="34"/>
        <end position="283"/>
    </location>
</feature>
<dbReference type="GO" id="GO:0009253">
    <property type="term" value="P:peptidoglycan catabolic process"/>
    <property type="evidence" value="ECO:0007669"/>
    <property type="project" value="InterPro"/>
</dbReference>
<keyword evidence="8" id="KW-0378">Hydrolase</keyword>
<dbReference type="PROSITE" id="PS51904">
    <property type="entry name" value="GLYCOSYL_HYDROL_F25_2"/>
    <property type="match status" value="1"/>
</dbReference>
<comment type="similarity">
    <text evidence="3">Belongs to the glycosyl hydrolase 25 family.</text>
</comment>
<reference evidence="13 14" key="1">
    <citation type="submission" date="2019-03" db="EMBL/GenBank/DDBJ databases">
        <title>Genomic Encyclopedia of Type Strains, Phase IV (KMG-IV): sequencing the most valuable type-strain genomes for metagenomic binning, comparative biology and taxonomic classification.</title>
        <authorList>
            <person name="Goeker M."/>
        </authorList>
    </citation>
    <scope>NUCLEOTIDE SEQUENCE [LARGE SCALE GENOMIC DNA]</scope>
    <source>
        <strain evidence="13 14">DSM 45361</strain>
    </source>
</reference>
<evidence type="ECO:0000256" key="1">
    <source>
        <dbReference type="ARBA" id="ARBA00000632"/>
    </source>
</evidence>
<evidence type="ECO:0000256" key="10">
    <source>
        <dbReference type="ARBA" id="ARBA00023295"/>
    </source>
</evidence>
<name>A0A4V3CZC3_LABRH</name>
<evidence type="ECO:0000256" key="2">
    <source>
        <dbReference type="ARBA" id="ARBA00004613"/>
    </source>
</evidence>
<comment type="function">
    <text evidence="11">This enzyme has both lysozyme (acetylmuramidase) and diacetylmuramidase activities.</text>
</comment>
<dbReference type="EC" id="3.2.1.17" evidence="4"/>
<keyword evidence="14" id="KW-1185">Reference proteome</keyword>
<dbReference type="GO" id="GO:0016052">
    <property type="term" value="P:carbohydrate catabolic process"/>
    <property type="evidence" value="ECO:0007669"/>
    <property type="project" value="TreeGrafter"/>
</dbReference>
<dbReference type="OrthoDB" id="287365at2"/>